<dbReference type="EMBL" id="JBHUDE010000005">
    <property type="protein sequence ID" value="MFD1606292.1"/>
    <property type="molecule type" value="Genomic_DNA"/>
</dbReference>
<organism evidence="1 2">
    <name type="scientific">Oceanobacillus luteolus</name>
    <dbReference type="NCBI Taxonomy" id="1274358"/>
    <lineage>
        <taxon>Bacteria</taxon>
        <taxon>Bacillati</taxon>
        <taxon>Bacillota</taxon>
        <taxon>Bacilli</taxon>
        <taxon>Bacillales</taxon>
        <taxon>Bacillaceae</taxon>
        <taxon>Oceanobacillus</taxon>
    </lineage>
</organism>
<proteinExistence type="predicted"/>
<evidence type="ECO:0008006" key="3">
    <source>
        <dbReference type="Google" id="ProtNLM"/>
    </source>
</evidence>
<dbReference type="RefSeq" id="WP_251514179.1">
    <property type="nucleotide sequence ID" value="NZ_JAMBON010000015.1"/>
</dbReference>
<sequence length="421" mass="48598">MHEKLQELVDFTKRKFSLDEFQLKRYQLFKEKDHNNELSYIFNMEWFPTRSTDETDEFNPPGTVSIDVDFHTKRVKSLIFVDGINDLEAELPTSDAPEMAIEWVENETGLEFGRQFKLENTEGPDLIFLAAVDNIPVYPSGYIELEFNDEGKLSLFTMHGNFPDAEKVSWEPFALTETETKELVKNQLTLLEIPIVDEEKWQKVYTISSSFITNTTKEVLSYEEVETDPAHVLLNQALEWENAEPSEFPKKEIDQSTDASVEEALNNKVQGPEPLTDQEQNQVIRQVEAYLQHIKPEESGKWMLTSIQREDKYIYAVLRLNKPELRVITRKLTVVLETDTLQPINHIDNQALLDTFQELSSAPEATITKDEAFDRLYKHIEISPIYVYDKINEEYILCGKIDSALAIDAVTGDLVEMEALN</sequence>
<dbReference type="Proteomes" id="UP001597221">
    <property type="component" value="Unassembled WGS sequence"/>
</dbReference>
<gene>
    <name evidence="1" type="ORF">ACFSBH_01230</name>
</gene>
<evidence type="ECO:0000313" key="1">
    <source>
        <dbReference type="EMBL" id="MFD1606292.1"/>
    </source>
</evidence>
<protein>
    <recommendedName>
        <fullName evidence="3">PepSY domain-containing protein</fullName>
    </recommendedName>
</protein>
<keyword evidence="2" id="KW-1185">Reference proteome</keyword>
<accession>A0ABW4HMJ5</accession>
<name>A0ABW4HMJ5_9BACI</name>
<evidence type="ECO:0000313" key="2">
    <source>
        <dbReference type="Proteomes" id="UP001597221"/>
    </source>
</evidence>
<comment type="caution">
    <text evidence="1">The sequence shown here is derived from an EMBL/GenBank/DDBJ whole genome shotgun (WGS) entry which is preliminary data.</text>
</comment>
<reference evidence="2" key="1">
    <citation type="journal article" date="2019" name="Int. J. Syst. Evol. Microbiol.">
        <title>The Global Catalogue of Microorganisms (GCM) 10K type strain sequencing project: providing services to taxonomists for standard genome sequencing and annotation.</title>
        <authorList>
            <consortium name="The Broad Institute Genomics Platform"/>
            <consortium name="The Broad Institute Genome Sequencing Center for Infectious Disease"/>
            <person name="Wu L."/>
            <person name="Ma J."/>
        </authorList>
    </citation>
    <scope>NUCLEOTIDE SEQUENCE [LARGE SCALE GENOMIC DNA]</scope>
    <source>
        <strain evidence="2">CGMCC 1.12376</strain>
    </source>
</reference>